<feature type="compositionally biased region" description="Acidic residues" evidence="1">
    <location>
        <begin position="55"/>
        <end position="76"/>
    </location>
</feature>
<keyword evidence="4" id="KW-1185">Reference proteome</keyword>
<dbReference type="RefSeq" id="WP_317941827.1">
    <property type="nucleotide sequence ID" value="NZ_JAUBDI010000001.1"/>
</dbReference>
<organism evidence="3 4">
    <name type="scientific">Sporosarcina saromensis</name>
    <dbReference type="NCBI Taxonomy" id="359365"/>
    <lineage>
        <taxon>Bacteria</taxon>
        <taxon>Bacillati</taxon>
        <taxon>Bacillota</taxon>
        <taxon>Bacilli</taxon>
        <taxon>Bacillales</taxon>
        <taxon>Caryophanaceae</taxon>
        <taxon>Sporosarcina</taxon>
    </lineage>
</organism>
<evidence type="ECO:0000256" key="2">
    <source>
        <dbReference type="SAM" id="SignalP"/>
    </source>
</evidence>
<name>A0ABU4G4S1_9BACL</name>
<evidence type="ECO:0000313" key="3">
    <source>
        <dbReference type="EMBL" id="MDW0111959.1"/>
    </source>
</evidence>
<comment type="caution">
    <text evidence="3">The sequence shown here is derived from an EMBL/GenBank/DDBJ whole genome shotgun (WGS) entry which is preliminary data.</text>
</comment>
<gene>
    <name evidence="3" type="ORF">QT711_02085</name>
</gene>
<accession>A0ABU4G4S1</accession>
<feature type="region of interest" description="Disordered" evidence="1">
    <location>
        <begin position="24"/>
        <end position="89"/>
    </location>
</feature>
<feature type="signal peptide" evidence="2">
    <location>
        <begin position="1"/>
        <end position="19"/>
    </location>
</feature>
<dbReference type="PROSITE" id="PS51257">
    <property type="entry name" value="PROKAR_LIPOPROTEIN"/>
    <property type="match status" value="1"/>
</dbReference>
<feature type="chain" id="PRO_5047180074" description="Lipoprotein" evidence="2">
    <location>
        <begin position="20"/>
        <end position="215"/>
    </location>
</feature>
<evidence type="ECO:0008006" key="5">
    <source>
        <dbReference type="Google" id="ProtNLM"/>
    </source>
</evidence>
<dbReference type="Proteomes" id="UP001282284">
    <property type="component" value="Unassembled WGS sequence"/>
</dbReference>
<reference evidence="3 4" key="1">
    <citation type="submission" date="2023-06" db="EMBL/GenBank/DDBJ databases">
        <title>Sporosarcina sp. nov., isolated from Korean traditional fermented seafood 'Jeotgal'.</title>
        <authorList>
            <person name="Yang A.I."/>
            <person name="Shin N.-R."/>
        </authorList>
    </citation>
    <scope>NUCLEOTIDE SEQUENCE [LARGE SCALE GENOMIC DNA]</scope>
    <source>
        <strain evidence="3 4">KCTC13119</strain>
    </source>
</reference>
<dbReference type="EMBL" id="JAUBDI010000001">
    <property type="protein sequence ID" value="MDW0111959.1"/>
    <property type="molecule type" value="Genomic_DNA"/>
</dbReference>
<keyword evidence="2" id="KW-0732">Signal</keyword>
<protein>
    <recommendedName>
        <fullName evidence="5">Lipoprotein</fullName>
    </recommendedName>
</protein>
<proteinExistence type="predicted"/>
<evidence type="ECO:0000313" key="4">
    <source>
        <dbReference type="Proteomes" id="UP001282284"/>
    </source>
</evidence>
<feature type="compositionally biased region" description="Low complexity" evidence="1">
    <location>
        <begin position="42"/>
        <end position="54"/>
    </location>
</feature>
<sequence length="215" mass="23346">MKIKFKILYTGLAATLLLAACGTESNNEEPAKEKQEQSVNPSEESSTDESTTTDGTEESGSDDSETSSSDSSDELADATLTESDEQPYALKVLPGYTLTSEEPGRDSLYSNTNESAFMRIETKTAEDGLYDYLAENMQEVLKASSDGVEPEEVNDVYTNSNEGVSNVQAFKVETATGPVTGVLFEKGDMIVRLTIFDAQDGEFTNDFLKMGETIQ</sequence>
<evidence type="ECO:0000256" key="1">
    <source>
        <dbReference type="SAM" id="MobiDB-lite"/>
    </source>
</evidence>